<evidence type="ECO:0000256" key="12">
    <source>
        <dbReference type="PIRSR" id="PIRSR000159-50"/>
    </source>
</evidence>
<dbReference type="InterPro" id="IPR019752">
    <property type="entry name" value="Pyrv/ketoisovalerate_OxRed_cat"/>
</dbReference>
<dbReference type="GO" id="GO:0006979">
    <property type="term" value="P:response to oxidative stress"/>
    <property type="evidence" value="ECO:0007669"/>
    <property type="project" value="TreeGrafter"/>
</dbReference>
<dbReference type="SUPFAM" id="SSF52518">
    <property type="entry name" value="Thiamin diphosphate-binding fold (THDP-binding)"/>
    <property type="match status" value="2"/>
</dbReference>
<dbReference type="SUPFAM" id="SSF53323">
    <property type="entry name" value="Pyruvate-ferredoxin oxidoreductase, PFOR, domain III"/>
    <property type="match status" value="1"/>
</dbReference>
<evidence type="ECO:0000313" key="14">
    <source>
        <dbReference type="EMBL" id="OHT08363.1"/>
    </source>
</evidence>
<evidence type="ECO:0000256" key="6">
    <source>
        <dbReference type="ARBA" id="ARBA00023004"/>
    </source>
</evidence>
<dbReference type="Gene3D" id="3.30.70.20">
    <property type="match status" value="1"/>
</dbReference>
<keyword evidence="14" id="KW-0670">Pyruvate</keyword>
<dbReference type="AlphaFoldDB" id="A0A1J4KAW7"/>
<keyword evidence="6 12" id="KW-0408">Iron</keyword>
<dbReference type="GO" id="GO:0051539">
    <property type="term" value="F:4 iron, 4 sulfur cluster binding"/>
    <property type="evidence" value="ECO:0007669"/>
    <property type="project" value="UniProtKB-KW"/>
</dbReference>
<evidence type="ECO:0000256" key="3">
    <source>
        <dbReference type="ARBA" id="ARBA00022723"/>
    </source>
</evidence>
<feature type="domain" description="4Fe-4S ferredoxin-type" evidence="13">
    <location>
        <begin position="673"/>
        <end position="702"/>
    </location>
</feature>
<dbReference type="EMBL" id="MLAK01000670">
    <property type="protein sequence ID" value="OHT08363.1"/>
    <property type="molecule type" value="Genomic_DNA"/>
</dbReference>
<dbReference type="InterPro" id="IPR002880">
    <property type="entry name" value="Pyrv_Fd/Flavodoxin_OxRdtase_N"/>
</dbReference>
<protein>
    <recommendedName>
        <fullName evidence="10">pyruvate dehydrogenase (NADP(+))</fullName>
        <ecNumber evidence="10">1.2.1.51</ecNumber>
    </recommendedName>
    <alternativeName>
        <fullName evidence="11">Pyruvate:NADP(+) oxidoreductase</fullName>
    </alternativeName>
</protein>
<dbReference type="InterPro" id="IPR050722">
    <property type="entry name" value="Pyruvate:ferred/Flavod_OxRd"/>
</dbReference>
<dbReference type="NCBIfam" id="TIGR02176">
    <property type="entry name" value="pyruv_ox_red"/>
    <property type="match status" value="1"/>
</dbReference>
<feature type="binding site" evidence="12">
    <location>
        <position position="692"/>
    </location>
    <ligand>
        <name>[4Fe-4S] cluster</name>
        <dbReference type="ChEBI" id="CHEBI:49883"/>
        <label>2</label>
    </ligand>
</feature>
<dbReference type="Pfam" id="PF01558">
    <property type="entry name" value="POR"/>
    <property type="match status" value="1"/>
</dbReference>
<sequence length="1159" mass="128989">MIRNFGKRIPGDGSQSAASIAYSLSEASFIYPITPATVMGELIDAWIAQGRKNVWGNPVHMQMLQSEGGAVASVHGSASVGTITTTFTASQGLLLMIPDLYKIAAENCPAVIHVTARSIAMSGLSIYNDHGDIYAARCTNMPMICSNGVQEAHDISAVVHLTSIKLGLPMIHFFDGFRTSHEINTYEEISNEELKKLVDEDAINRLRWRSMNPEHPTVRGPILGPEHVWQSCEKPIKHYRNIDKEIEDMMDRVGKVTGRYYKPMEYIGTPNDEYAVILLGSGCDTVEEYIKTHPGCKIGLVKIHVYRPFKAERLLKCLPPSVKRICVLDKVRDIVGVREPLFLDISASLQNNRVLHLIGGRYGIGSKDFAPQHVEAVMKNLVSDKPKDGFTVGIPNPETEIPVGKPTDYLPKTTKQCLFYGIGSDGTVGANKQAIKLIASNTKLYGQAYFAYDAHKSGGLTTSHLRFGETPIDAPYLIQQADYVACHVPSYLKKFNLVGQLKENGTFVMNISKDTNFDEALPAAMRKKLAELNAKVYYVDATALSYKLGIPGRINMIMQTVFFGLANVLPQEKCIPLLKESIAKQYARKGKDVILKNQEAVDLALEGINELHYDRQKWLALEPEAEKEYTGFNKIVQYSIMNRGDEISVDELPDYCEMPPSTSKLEKRGIAVVVPVWDEKKCVQCNQCAFMCPHAVIRSYLMTPEETKGITTLDAKGKELKGLKYRIQISPMDCTGCGVCANSCPAKALTMTPIEQILDEYLKNYQICSSATNKGHLINKYTLRGSQFQLPLLEFNGACQGCGEPAIIKLLTQLYGDQLYLAAATGCDLIWSATFPFNPYTTNKYGHGPAWANSLFEDNAEFGYGMLHGVMARRTQLLPVIKRILDANKITGELAELLRKLLTVYESKESHEIVRNIQPLLSKLDDQNDEDLKRLKANSDILAKKSIWLMGGDGWAYDIGYGGLDHVMATGQPVKCIILDTEVYSNTGGQCSKSTQRSAVANFASAGYSKCKKDLGAIMITYKNVYVANTCLLADPNQALKALVEAEEYDGPAIIINYTPCINHGVKKGLGDTPTHCKELVKNGYLILYRYDPRREKEGKPALIIDSKEPKFDLKPMMKENRFAALTDIYPKQAEIKNPELLEDLQKRYQYYAKMAQRK</sequence>
<dbReference type="RefSeq" id="XP_068361499.1">
    <property type="nucleotide sequence ID" value="XM_068503017.1"/>
</dbReference>
<keyword evidence="7 12" id="KW-0411">Iron-sulfur</keyword>
<dbReference type="Pfam" id="PF12838">
    <property type="entry name" value="Fer4_7"/>
    <property type="match status" value="1"/>
</dbReference>
<dbReference type="InterPro" id="IPR002869">
    <property type="entry name" value="Pyrv_flavodox_OxRed_cen"/>
</dbReference>
<evidence type="ECO:0000256" key="2">
    <source>
        <dbReference type="ARBA" id="ARBA00022485"/>
    </source>
</evidence>
<dbReference type="SUPFAM" id="SSF52922">
    <property type="entry name" value="TK C-terminal domain-like"/>
    <property type="match status" value="1"/>
</dbReference>
<dbReference type="InterPro" id="IPR033412">
    <property type="entry name" value="PFOR_II"/>
</dbReference>
<dbReference type="InterPro" id="IPR017896">
    <property type="entry name" value="4Fe4S_Fe-S-bd"/>
</dbReference>
<evidence type="ECO:0000256" key="7">
    <source>
        <dbReference type="ARBA" id="ARBA00023014"/>
    </source>
</evidence>
<dbReference type="Pfam" id="PF01855">
    <property type="entry name" value="POR_N"/>
    <property type="match status" value="1"/>
</dbReference>
<dbReference type="Pfam" id="PF17147">
    <property type="entry name" value="PFOR_II"/>
    <property type="match status" value="1"/>
</dbReference>
<feature type="binding site" evidence="12">
    <location>
        <position position="1061"/>
    </location>
    <ligand>
        <name>[4Fe-4S] cluster</name>
        <dbReference type="ChEBI" id="CHEBI:49883"/>
        <label>3</label>
    </ligand>
</feature>
<evidence type="ECO:0000256" key="8">
    <source>
        <dbReference type="ARBA" id="ARBA00053024"/>
    </source>
</evidence>
<dbReference type="FunFam" id="3.40.50.920:FF:000007">
    <property type="entry name" value="Pyruvate:ferredoxin (Flavodoxin) oxidoreductase"/>
    <property type="match status" value="1"/>
</dbReference>
<feature type="binding site" evidence="12">
    <location>
        <position position="737"/>
    </location>
    <ligand>
        <name>[4Fe-4S] cluster</name>
        <dbReference type="ChEBI" id="CHEBI:49883"/>
        <label>2</label>
    </ligand>
</feature>
<keyword evidence="15" id="KW-1185">Reference proteome</keyword>
<gene>
    <name evidence="14" type="ORF">TRFO_23197</name>
</gene>
<dbReference type="CDD" id="cd07034">
    <property type="entry name" value="TPP_PYR_PFOR_IOR-alpha_like"/>
    <property type="match status" value="1"/>
</dbReference>
<dbReference type="GO" id="GO:0005506">
    <property type="term" value="F:iron ion binding"/>
    <property type="evidence" value="ECO:0007669"/>
    <property type="project" value="InterPro"/>
</dbReference>
<dbReference type="EC" id="1.2.1.51" evidence="10"/>
<dbReference type="Gene3D" id="3.40.920.10">
    <property type="entry name" value="Pyruvate-ferredoxin oxidoreductase, PFOR, domain III"/>
    <property type="match status" value="1"/>
</dbReference>
<accession>A0A1J4KAW7</accession>
<dbReference type="GeneID" id="94837721"/>
<dbReference type="PANTHER" id="PTHR32154">
    <property type="entry name" value="PYRUVATE-FLAVODOXIN OXIDOREDUCTASE-RELATED"/>
    <property type="match status" value="1"/>
</dbReference>
<comment type="similarity">
    <text evidence="9">In the N-terminal section; belongs to the pyruvate:ferredoxin/flavodoxin oxidoreductase family.</text>
</comment>
<feature type="binding site" evidence="12">
    <location>
        <position position="827"/>
    </location>
    <ligand>
        <name>[4Fe-4S] cluster</name>
        <dbReference type="ChEBI" id="CHEBI:49883"/>
        <label>3</label>
    </ligand>
</feature>
<feature type="binding site" evidence="12">
    <location>
        <position position="799"/>
    </location>
    <ligand>
        <name>[4Fe-4S] cluster</name>
        <dbReference type="ChEBI" id="CHEBI:49883"/>
        <label>3</label>
    </ligand>
</feature>
<reference evidence="14" key="1">
    <citation type="submission" date="2016-10" db="EMBL/GenBank/DDBJ databases">
        <authorList>
            <person name="Benchimol M."/>
            <person name="Almeida L.G."/>
            <person name="Vasconcelos A.T."/>
            <person name="Perreira-Neves A."/>
            <person name="Rosa I.A."/>
            <person name="Tasca T."/>
            <person name="Bogo M.R."/>
            <person name="de Souza W."/>
        </authorList>
    </citation>
    <scope>NUCLEOTIDE SEQUENCE [LARGE SCALE GENOMIC DNA]</scope>
    <source>
        <strain evidence="14">K</strain>
    </source>
</reference>
<keyword evidence="3 12" id="KW-0479">Metal-binding</keyword>
<feature type="binding site" evidence="12">
    <location>
        <position position="740"/>
    </location>
    <ligand>
        <name>[4Fe-4S] cluster</name>
        <dbReference type="ChEBI" id="CHEBI:49883"/>
        <label>2</label>
    </ligand>
</feature>
<dbReference type="SUPFAM" id="SSF54862">
    <property type="entry name" value="4Fe-4S ferredoxins"/>
    <property type="match status" value="1"/>
</dbReference>
<evidence type="ECO:0000256" key="10">
    <source>
        <dbReference type="ARBA" id="ARBA00067011"/>
    </source>
</evidence>
<dbReference type="PROSITE" id="PS51379">
    <property type="entry name" value="4FE4S_FER_2"/>
    <property type="match status" value="2"/>
</dbReference>
<evidence type="ECO:0000256" key="9">
    <source>
        <dbReference type="ARBA" id="ARBA00061065"/>
    </source>
</evidence>
<dbReference type="GO" id="GO:0030976">
    <property type="term" value="F:thiamine pyrophosphate binding"/>
    <property type="evidence" value="ECO:0007669"/>
    <property type="project" value="InterPro"/>
</dbReference>
<comment type="catalytic activity">
    <reaction evidence="8">
        <text>pyruvate + NADP(+) + CoA = acetyl-CoA + CO2 + NADPH</text>
        <dbReference type="Rhea" id="RHEA:17425"/>
        <dbReference type="ChEBI" id="CHEBI:15361"/>
        <dbReference type="ChEBI" id="CHEBI:16526"/>
        <dbReference type="ChEBI" id="CHEBI:57287"/>
        <dbReference type="ChEBI" id="CHEBI:57288"/>
        <dbReference type="ChEBI" id="CHEBI:57783"/>
        <dbReference type="ChEBI" id="CHEBI:58349"/>
        <dbReference type="EC" id="1.2.1.51"/>
    </reaction>
</comment>
<feature type="domain" description="4Fe-4S ferredoxin-type" evidence="13">
    <location>
        <begin position="725"/>
        <end position="754"/>
    </location>
</feature>
<dbReference type="PIRSF" id="PIRSF000159">
    <property type="entry name" value="NifJ"/>
    <property type="match status" value="1"/>
</dbReference>
<dbReference type="FunFam" id="3.30.70.20:FF:000022">
    <property type="entry name" value="Pyruvate:ferredoxin (Flavodoxin) oxidoreductase"/>
    <property type="match status" value="1"/>
</dbReference>
<dbReference type="InterPro" id="IPR029061">
    <property type="entry name" value="THDP-binding"/>
</dbReference>
<dbReference type="Proteomes" id="UP000179807">
    <property type="component" value="Unassembled WGS sequence"/>
</dbReference>
<dbReference type="FunFam" id="3.40.920.10:FF:000001">
    <property type="entry name" value="Pyruvate:ferredoxin (Flavodoxin) oxidoreductase"/>
    <property type="match status" value="1"/>
</dbReference>
<dbReference type="Gene3D" id="3.40.50.970">
    <property type="match status" value="2"/>
</dbReference>
<keyword evidence="2 12" id="KW-0004">4Fe-4S</keyword>
<evidence type="ECO:0000256" key="5">
    <source>
        <dbReference type="ARBA" id="ARBA00023002"/>
    </source>
</evidence>
<feature type="binding site" evidence="12">
    <location>
        <position position="682"/>
    </location>
    <ligand>
        <name>[4Fe-4S] cluster</name>
        <dbReference type="ChEBI" id="CHEBI:49883"/>
        <label>1</label>
    </ligand>
</feature>
<evidence type="ECO:0000256" key="4">
    <source>
        <dbReference type="ARBA" id="ARBA00022982"/>
    </source>
</evidence>
<dbReference type="Gene3D" id="3.40.50.920">
    <property type="match status" value="1"/>
</dbReference>
<feature type="binding site" evidence="12">
    <location>
        <position position="688"/>
    </location>
    <ligand>
        <name>[4Fe-4S] cluster</name>
        <dbReference type="ChEBI" id="CHEBI:49883"/>
        <label>1</label>
    </ligand>
</feature>
<organism evidence="14 15">
    <name type="scientific">Tritrichomonas foetus</name>
    <dbReference type="NCBI Taxonomy" id="1144522"/>
    <lineage>
        <taxon>Eukaryota</taxon>
        <taxon>Metamonada</taxon>
        <taxon>Parabasalia</taxon>
        <taxon>Tritrichomonadida</taxon>
        <taxon>Tritrichomonadidae</taxon>
        <taxon>Tritrichomonas</taxon>
    </lineage>
</organism>
<feature type="binding site" evidence="12">
    <location>
        <position position="744"/>
    </location>
    <ligand>
        <name>[4Fe-4S] cluster</name>
        <dbReference type="ChEBI" id="CHEBI:49883"/>
        <label>1</label>
    </ligand>
</feature>
<dbReference type="InterPro" id="IPR017900">
    <property type="entry name" value="4Fe4S_Fe_S_CS"/>
</dbReference>
<dbReference type="GO" id="GO:0050243">
    <property type="term" value="F:pyruvate dehydrogenase (NADP+) activity"/>
    <property type="evidence" value="ECO:0007669"/>
    <property type="project" value="UniProtKB-EC"/>
</dbReference>
<name>A0A1J4KAW7_9EUKA</name>
<dbReference type="Pfam" id="PF02775">
    <property type="entry name" value="TPP_enzyme_C"/>
    <property type="match status" value="1"/>
</dbReference>
<dbReference type="OrthoDB" id="1688044at2759"/>
<evidence type="ECO:0000256" key="11">
    <source>
        <dbReference type="ARBA" id="ARBA00076877"/>
    </source>
</evidence>
<evidence type="ECO:0000313" key="15">
    <source>
        <dbReference type="Proteomes" id="UP000179807"/>
    </source>
</evidence>
<feature type="binding site" evidence="12">
    <location>
        <position position="802"/>
    </location>
    <ligand>
        <name>[4Fe-4S] cluster</name>
        <dbReference type="ChEBI" id="CHEBI:49883"/>
        <label>3</label>
    </ligand>
</feature>
<feature type="binding site" evidence="12">
    <location>
        <position position="734"/>
    </location>
    <ligand>
        <name>[4Fe-4S] cluster</name>
        <dbReference type="ChEBI" id="CHEBI:49883"/>
        <label>2</label>
    </ligand>
</feature>
<feature type="binding site" evidence="12">
    <location>
        <position position="685"/>
    </location>
    <ligand>
        <name>[4Fe-4S] cluster</name>
        <dbReference type="ChEBI" id="CHEBI:49883"/>
        <label>1</label>
    </ligand>
</feature>
<dbReference type="InterPro" id="IPR009014">
    <property type="entry name" value="Transketo_C/PFOR_II"/>
</dbReference>
<dbReference type="FunFam" id="3.40.50.970:FF:000012">
    <property type="entry name" value="Pyruvate:ferredoxin (Flavodoxin) oxidoreductase"/>
    <property type="match status" value="1"/>
</dbReference>
<keyword evidence="5" id="KW-0560">Oxidoreductase</keyword>
<comment type="caution">
    <text evidence="14">The sequence shown here is derived from an EMBL/GenBank/DDBJ whole genome shotgun (WGS) entry which is preliminary data.</text>
</comment>
<dbReference type="VEuPathDB" id="TrichDB:TRFO_23197"/>
<proteinExistence type="inferred from homology"/>
<evidence type="ECO:0000256" key="1">
    <source>
        <dbReference type="ARBA" id="ARBA00022448"/>
    </source>
</evidence>
<comment type="cofactor">
    <cofactor evidence="12">
        <name>[4Fe-4S] cluster</name>
        <dbReference type="ChEBI" id="CHEBI:49883"/>
    </cofactor>
    <text evidence="12">Binds 3 [4Fe-4S] clusters per subunit.</text>
</comment>
<dbReference type="PROSITE" id="PS00198">
    <property type="entry name" value="4FE4S_FER_1"/>
    <property type="match status" value="1"/>
</dbReference>
<keyword evidence="4" id="KW-0249">Electron transport</keyword>
<evidence type="ECO:0000259" key="13">
    <source>
        <dbReference type="PROSITE" id="PS51379"/>
    </source>
</evidence>
<dbReference type="InterPro" id="IPR011895">
    <property type="entry name" value="Pyrv_flavodox_OxRed"/>
</dbReference>
<keyword evidence="1" id="KW-0813">Transport</keyword>
<dbReference type="PANTHER" id="PTHR32154:SF0">
    <property type="entry name" value="PYRUVATE-FLAVODOXIN OXIDOREDUCTASE-RELATED"/>
    <property type="match status" value="1"/>
</dbReference>
<dbReference type="GO" id="GO:0022900">
    <property type="term" value="P:electron transport chain"/>
    <property type="evidence" value="ECO:0007669"/>
    <property type="project" value="InterPro"/>
</dbReference>
<dbReference type="InterPro" id="IPR011766">
    <property type="entry name" value="TPP_enzyme_TPP-bd"/>
</dbReference>